<proteinExistence type="predicted"/>
<reference evidence="2" key="1">
    <citation type="journal article" date="2014" name="Front. Microbiol.">
        <title>High frequency of phylogenetically diverse reductive dehalogenase-homologous genes in deep subseafloor sedimentary metagenomes.</title>
        <authorList>
            <person name="Kawai M."/>
            <person name="Futagami T."/>
            <person name="Toyoda A."/>
            <person name="Takaki Y."/>
            <person name="Nishi S."/>
            <person name="Hori S."/>
            <person name="Arai W."/>
            <person name="Tsubouchi T."/>
            <person name="Morono Y."/>
            <person name="Uchiyama I."/>
            <person name="Ito T."/>
            <person name="Fujiyama A."/>
            <person name="Inagaki F."/>
            <person name="Takami H."/>
        </authorList>
    </citation>
    <scope>NUCLEOTIDE SEQUENCE</scope>
    <source>
        <strain evidence="2">Expedition CK06-06</strain>
    </source>
</reference>
<gene>
    <name evidence="2" type="ORF">S01H4_11199</name>
</gene>
<dbReference type="SUPFAM" id="SSF56300">
    <property type="entry name" value="Metallo-dependent phosphatases"/>
    <property type="match status" value="1"/>
</dbReference>
<organism evidence="2">
    <name type="scientific">marine sediment metagenome</name>
    <dbReference type="NCBI Taxonomy" id="412755"/>
    <lineage>
        <taxon>unclassified sequences</taxon>
        <taxon>metagenomes</taxon>
        <taxon>ecological metagenomes</taxon>
    </lineage>
</organism>
<dbReference type="Pfam" id="PF00149">
    <property type="entry name" value="Metallophos"/>
    <property type="match status" value="1"/>
</dbReference>
<protein>
    <recommendedName>
        <fullName evidence="1">Calcineurin-like phosphoesterase domain-containing protein</fullName>
    </recommendedName>
</protein>
<dbReference type="Gene3D" id="3.60.21.10">
    <property type="match status" value="1"/>
</dbReference>
<dbReference type="EMBL" id="BART01004474">
    <property type="protein sequence ID" value="GAG71283.1"/>
    <property type="molecule type" value="Genomic_DNA"/>
</dbReference>
<dbReference type="AlphaFoldDB" id="X1AEY2"/>
<dbReference type="InterPro" id="IPR004843">
    <property type="entry name" value="Calcineurin-like_PHP"/>
</dbReference>
<dbReference type="GO" id="GO:0110154">
    <property type="term" value="P:RNA decapping"/>
    <property type="evidence" value="ECO:0007669"/>
    <property type="project" value="TreeGrafter"/>
</dbReference>
<dbReference type="InterPro" id="IPR050126">
    <property type="entry name" value="Ap4A_hydrolase"/>
</dbReference>
<accession>X1AEY2</accession>
<dbReference type="GO" id="GO:0008803">
    <property type="term" value="F:bis(5'-nucleosyl)-tetraphosphatase (symmetrical) activity"/>
    <property type="evidence" value="ECO:0007669"/>
    <property type="project" value="TreeGrafter"/>
</dbReference>
<dbReference type="PANTHER" id="PTHR42850:SF11">
    <property type="entry name" value="BIS(5'-NUCLEOSYL)-TETRAPHOSPHATASE [SYMMETRICAL]"/>
    <property type="match status" value="1"/>
</dbReference>
<comment type="caution">
    <text evidence="2">The sequence shown here is derived from an EMBL/GenBank/DDBJ whole genome shotgun (WGS) entry which is preliminary data.</text>
</comment>
<evidence type="ECO:0000259" key="1">
    <source>
        <dbReference type="Pfam" id="PF00149"/>
    </source>
</evidence>
<dbReference type="GO" id="GO:0016791">
    <property type="term" value="F:phosphatase activity"/>
    <property type="evidence" value="ECO:0007669"/>
    <property type="project" value="TreeGrafter"/>
</dbReference>
<sequence length="84" mass="9228">MATYIIGDVQGCFAELTGLLENLKFDPKHDQLGFAGDLVNRGPGSLETLSFIQQLSNPIVVLGNHDLHCLAIYFGIRKRSSPVR</sequence>
<evidence type="ECO:0000313" key="2">
    <source>
        <dbReference type="EMBL" id="GAG71283.1"/>
    </source>
</evidence>
<dbReference type="GO" id="GO:0005737">
    <property type="term" value="C:cytoplasm"/>
    <property type="evidence" value="ECO:0007669"/>
    <property type="project" value="TreeGrafter"/>
</dbReference>
<feature type="domain" description="Calcineurin-like phosphoesterase" evidence="1">
    <location>
        <begin position="3"/>
        <end position="71"/>
    </location>
</feature>
<dbReference type="PANTHER" id="PTHR42850">
    <property type="entry name" value="METALLOPHOSPHOESTERASE"/>
    <property type="match status" value="1"/>
</dbReference>
<name>X1AEY2_9ZZZZ</name>
<dbReference type="InterPro" id="IPR029052">
    <property type="entry name" value="Metallo-depent_PP-like"/>
</dbReference>